<keyword evidence="3" id="KW-1185">Reference proteome</keyword>
<reference evidence="2 3" key="1">
    <citation type="submission" date="2022-10" db="EMBL/GenBank/DDBJ databases">
        <title>Defluviimonas sp. nov., isolated from ocean surface water.</title>
        <authorList>
            <person name="He W."/>
            <person name="Wang L."/>
            <person name="Zhang D.-F."/>
        </authorList>
    </citation>
    <scope>NUCLEOTIDE SEQUENCE [LARGE SCALE GENOMIC DNA]</scope>
    <source>
        <strain evidence="2 3">WL0002</strain>
    </source>
</reference>
<gene>
    <name evidence="2" type="ORF">OEW28_10725</name>
</gene>
<accession>A0ABT2ZD81</accession>
<dbReference type="Pfam" id="PF18856">
    <property type="entry name" value="baeRF_family12"/>
    <property type="match status" value="1"/>
</dbReference>
<comment type="caution">
    <text evidence="2">The sequence shown here is derived from an EMBL/GenBank/DDBJ whole genome shotgun (WGS) entry which is preliminary data.</text>
</comment>
<proteinExistence type="predicted"/>
<protein>
    <submittedName>
        <fullName evidence="2">Host attachment family protein</fullName>
    </submittedName>
</protein>
<feature type="region of interest" description="Disordered" evidence="1">
    <location>
        <begin position="36"/>
        <end position="68"/>
    </location>
</feature>
<evidence type="ECO:0000313" key="3">
    <source>
        <dbReference type="Proteomes" id="UP001652542"/>
    </source>
</evidence>
<evidence type="ECO:0000313" key="2">
    <source>
        <dbReference type="EMBL" id="MCV2869100.1"/>
    </source>
</evidence>
<name>A0ABT2ZD81_9RHOB</name>
<evidence type="ECO:0000256" key="1">
    <source>
        <dbReference type="SAM" id="MobiDB-lite"/>
    </source>
</evidence>
<dbReference type="EMBL" id="JAOWKY010000002">
    <property type="protein sequence ID" value="MCV2869100.1"/>
    <property type="molecule type" value="Genomic_DNA"/>
</dbReference>
<dbReference type="Proteomes" id="UP001652542">
    <property type="component" value="Unassembled WGS sequence"/>
</dbReference>
<organism evidence="2 3">
    <name type="scientific">Albidovulum marisflavi</name>
    <dbReference type="NCBI Taxonomy" id="2984159"/>
    <lineage>
        <taxon>Bacteria</taxon>
        <taxon>Pseudomonadati</taxon>
        <taxon>Pseudomonadota</taxon>
        <taxon>Alphaproteobacteria</taxon>
        <taxon>Rhodobacterales</taxon>
        <taxon>Paracoccaceae</taxon>
        <taxon>Albidovulum</taxon>
    </lineage>
</organism>
<dbReference type="RefSeq" id="WP_263734756.1">
    <property type="nucleotide sequence ID" value="NZ_JAOWKY010000002.1"/>
</dbReference>
<sequence length="149" mass="16587">MTGLKTGTWVLVADGQKALFLENVGDEQAMHLKVVRKEKQDNPATSEQGTDRPGRMNDGPSVHRSALSDADWHQLQKERFAQDLADLLYERAHANRFDTIVLVAAPEILGALRSNLHKAVRDRVIGEIAKTLTPQPLDEIERRLSAELG</sequence>
<dbReference type="InterPro" id="IPR041374">
    <property type="entry name" value="BaeRF_family12"/>
</dbReference>